<feature type="compositionally biased region" description="Polar residues" evidence="8">
    <location>
        <begin position="742"/>
        <end position="766"/>
    </location>
</feature>
<dbReference type="InterPro" id="IPR011989">
    <property type="entry name" value="ARM-like"/>
</dbReference>
<feature type="region of interest" description="Disordered" evidence="8">
    <location>
        <begin position="740"/>
        <end position="766"/>
    </location>
</feature>
<dbReference type="PIRSF" id="PIRSF037094">
    <property type="entry name" value="AP1_complex_gamma"/>
    <property type="match status" value="1"/>
</dbReference>
<accession>A0AAN7WMB2</accession>
<comment type="similarity">
    <text evidence="7">Belongs to the adaptor complexes large subunit family.</text>
</comment>
<proteinExistence type="inferred from homology"/>
<comment type="subcellular location">
    <subcellularLocation>
        <location evidence="1">Endomembrane system</location>
    </subcellularLocation>
    <subcellularLocation>
        <location evidence="2">Golgi apparatus</location>
    </subcellularLocation>
</comment>
<evidence type="ECO:0000256" key="6">
    <source>
        <dbReference type="ARBA" id="ARBA00023136"/>
    </source>
</evidence>
<dbReference type="AlphaFoldDB" id="A0AAN7WMB2"/>
<evidence type="ECO:0000256" key="4">
    <source>
        <dbReference type="ARBA" id="ARBA00022927"/>
    </source>
</evidence>
<dbReference type="GO" id="GO:0030121">
    <property type="term" value="C:AP-1 adaptor complex"/>
    <property type="evidence" value="ECO:0007669"/>
    <property type="project" value="InterPro"/>
</dbReference>
<name>A0AAN7WMB2_9SACH</name>
<keyword evidence="5 7" id="KW-0333">Golgi apparatus</keyword>
<feature type="domain" description="Clathrin/coatomer adaptor adaptin-like N-terminal" evidence="9">
    <location>
        <begin position="388"/>
        <end position="683"/>
    </location>
</feature>
<dbReference type="EMBL" id="JAWIZZ010000047">
    <property type="protein sequence ID" value="KAK5779478.1"/>
    <property type="molecule type" value="Genomic_DNA"/>
</dbReference>
<feature type="region of interest" description="Disordered" evidence="8">
    <location>
        <begin position="701"/>
        <end position="721"/>
    </location>
</feature>
<dbReference type="Gene3D" id="1.25.10.10">
    <property type="entry name" value="Leucine-rich Repeat Variant"/>
    <property type="match status" value="1"/>
</dbReference>
<feature type="domain" description="Clathrin/coatomer adaptor adaptin-like N-terminal" evidence="9">
    <location>
        <begin position="21"/>
        <end position="366"/>
    </location>
</feature>
<keyword evidence="7" id="KW-0968">Cytoplasmic vesicle</keyword>
<dbReference type="InterPro" id="IPR002553">
    <property type="entry name" value="Clathrin/coatomer_adapt-like_N"/>
</dbReference>
<evidence type="ECO:0000256" key="3">
    <source>
        <dbReference type="ARBA" id="ARBA00022448"/>
    </source>
</evidence>
<comment type="caution">
    <text evidence="10">The sequence shown here is derived from an EMBL/GenBank/DDBJ whole genome shotgun (WGS) entry which is preliminary data.</text>
</comment>
<dbReference type="InterPro" id="IPR017107">
    <property type="entry name" value="AP1_complex_gsu"/>
</dbReference>
<gene>
    <name evidence="10" type="ORF">RI543_003369</name>
</gene>
<evidence type="ECO:0000259" key="9">
    <source>
        <dbReference type="Pfam" id="PF01602"/>
    </source>
</evidence>
<dbReference type="GO" id="GO:0016192">
    <property type="term" value="P:vesicle-mediated transport"/>
    <property type="evidence" value="ECO:0007669"/>
    <property type="project" value="InterPro"/>
</dbReference>
<evidence type="ECO:0000313" key="10">
    <source>
        <dbReference type="EMBL" id="KAK5779478.1"/>
    </source>
</evidence>
<sequence>MGSSLKSFIKDVRNAKTFSDERTIITKQSAKIRTKLRDDHLSSSKKRENIQKLLYLYILGEPTHFAQVECINLIASDQFVDKRLGYLSTSLLLDESQDLLTLLTNLLNNDLNHPNNKYIVSLALSTLGSLSSYDLAKDLYPDVLHLIETSNDPFILSKSLQCLSKLISKDFELTILSILPIDIFVKKFFSNNKNDLLLTNNVWLGICKFLQSIVILLLSSFSSSSNSDLLSDQFLTDLNHCFSSIIPKLFYQLSSLNIKNYESSYDVQGVRDPFLQCEIILTLKYLFKLSKLSTNHFISLINDHYNKFMDLLTQLINNSSLNLNKNPNNAILYEITMTIFELEMDQSLRLLGVNILANFLKPYNNNNNNNNSTVMQGKRSKNNHINNSNSNNIKYVALNTLIKVIKYEPCAIAKHRKFISQCLYDTDISIKFKALELTFTILNKDNLVELTEELIKFLKDIFSNNNGTHDYVYFDIDESNDLINYTVDNFLKKCDLFDSNQDAIKLRSLFEILKIVGNMISIDQLNEFLIIINNIENWQVKINSLIENISNNMINNRIVTNNISWNLIMVWSIGEYGDSIITKANGNITSNHLINYLNQLNILYSQNFKNPLISNLSINKHSYSDYITMIQYILTSALKLSSKINQSDAHNIESLRQIILSHQKDSNLMLQIKSNQYESIFNQGINIKRIILDSMPKFIKQADNNNNTSDHNKIQPNQNRNNNQNELLLDLLSDINDNLNQEKSTSSGPITVSNNNHNSKPISKTTTLTLPKDNIDLIFKTDLLEVYSHIIDVQPGNAHLELFFKPIKTFVKSMHSLCAVSKQQKLTLGHLYPHNTDIEMNQIVKQSLKIVGSGKLKLRVKLTLVTVSSNSISDKTQEIQFDYKFNETI</sequence>
<dbReference type="Pfam" id="PF01602">
    <property type="entry name" value="Adaptin_N"/>
    <property type="match status" value="2"/>
</dbReference>
<keyword evidence="11" id="KW-1185">Reference proteome</keyword>
<keyword evidence="4 7" id="KW-0653">Protein transport</keyword>
<keyword evidence="6 7" id="KW-0472">Membrane</keyword>
<dbReference type="Proteomes" id="UP001306508">
    <property type="component" value="Unassembled WGS sequence"/>
</dbReference>
<evidence type="ECO:0000313" key="11">
    <source>
        <dbReference type="Proteomes" id="UP001306508"/>
    </source>
</evidence>
<dbReference type="InterPro" id="IPR016024">
    <property type="entry name" value="ARM-type_fold"/>
</dbReference>
<dbReference type="SUPFAM" id="SSF48371">
    <property type="entry name" value="ARM repeat"/>
    <property type="match status" value="1"/>
</dbReference>
<protein>
    <recommendedName>
        <fullName evidence="7">AP-1 complex subunit gamma</fullName>
    </recommendedName>
</protein>
<evidence type="ECO:0000256" key="8">
    <source>
        <dbReference type="SAM" id="MobiDB-lite"/>
    </source>
</evidence>
<evidence type="ECO:0000256" key="5">
    <source>
        <dbReference type="ARBA" id="ARBA00023034"/>
    </source>
</evidence>
<evidence type="ECO:0000256" key="1">
    <source>
        <dbReference type="ARBA" id="ARBA00004308"/>
    </source>
</evidence>
<dbReference type="InterPro" id="IPR050840">
    <property type="entry name" value="Adaptor_Complx_Large_Subunit"/>
</dbReference>
<keyword evidence="3 7" id="KW-0813">Transport</keyword>
<evidence type="ECO:0000256" key="7">
    <source>
        <dbReference type="PIRNR" id="PIRNR037094"/>
    </source>
</evidence>
<organism evidence="10 11">
    <name type="scientific">Arxiozyma heterogenica</name>
    <dbReference type="NCBI Taxonomy" id="278026"/>
    <lineage>
        <taxon>Eukaryota</taxon>
        <taxon>Fungi</taxon>
        <taxon>Dikarya</taxon>
        <taxon>Ascomycota</taxon>
        <taxon>Saccharomycotina</taxon>
        <taxon>Saccharomycetes</taxon>
        <taxon>Saccharomycetales</taxon>
        <taxon>Saccharomycetaceae</taxon>
        <taxon>Arxiozyma</taxon>
    </lineage>
</organism>
<dbReference type="GO" id="GO:0006886">
    <property type="term" value="P:intracellular protein transport"/>
    <property type="evidence" value="ECO:0007669"/>
    <property type="project" value="UniProtKB-UniRule"/>
</dbReference>
<dbReference type="PANTHER" id="PTHR22780">
    <property type="entry name" value="ADAPTIN, ALPHA/GAMMA/EPSILON"/>
    <property type="match status" value="1"/>
</dbReference>
<evidence type="ECO:0000256" key="2">
    <source>
        <dbReference type="ARBA" id="ARBA00004555"/>
    </source>
</evidence>
<reference evidence="11" key="1">
    <citation type="submission" date="2023-07" db="EMBL/GenBank/DDBJ databases">
        <title>A draft genome of Kazachstania heterogenica Y-27499.</title>
        <authorList>
            <person name="Donic C."/>
            <person name="Kralova J.S."/>
            <person name="Fidel L."/>
            <person name="Ben-Dor S."/>
            <person name="Jung S."/>
        </authorList>
    </citation>
    <scope>NUCLEOTIDE SEQUENCE [LARGE SCALE GENOMIC DNA]</scope>
    <source>
        <strain evidence="11">Y27499</strain>
    </source>
</reference>